<feature type="transmembrane region" description="Helical" evidence="8">
    <location>
        <begin position="188"/>
        <end position="211"/>
    </location>
</feature>
<proteinExistence type="inferred from homology"/>
<accession>A0A9P5LBH3</accession>
<sequence>MATKETVLSEDRDADSASVSVPAVETYGANKSPGSVKGIFAWFDANDGPLERRVIMKLDFFILSYAFLAFWVMYIDRGMLTNAYISGLKEDLGFDGNELVQLNSIFQAGYCASMIPATLFLTKYPAQYIIPTSILGWGIFTILCFRANSFGELAAYRLCIALLQGPYFCSVHYILGSWYRRDELVRRAGVFYVSSGVGTMTTGLLAARIYASLDGALGHVGWRWMYVIAASMTFPIAIWGYFSLPGTPRDGKHWFFTEEEFGLAKERMSLQGRSNPKGGLISRATFKRFLGRWHFWLLVPWNIQWLLGYLSMVSGGPTLWLRSIPEYSTVQVNNYTAVAPSLGIVFIFAFSWIVDNGGRKAIVPLIAFACGIHFIAKFAWIAYDSTSFGYKWFATAVNYIEVSLSPINYSVANLACSADAEERAFVISSMLAFSTAFSAWVGILAFPTVEAPRFSKSYIMEAVLQVTYVAWTVLIVWFLGREDKKKEEKKAAEIQSAE</sequence>
<dbReference type="GO" id="GO:0016020">
    <property type="term" value="C:membrane"/>
    <property type="evidence" value="ECO:0007669"/>
    <property type="project" value="UniProtKB-SubCell"/>
</dbReference>
<feature type="transmembrane region" description="Helical" evidence="8">
    <location>
        <begin position="60"/>
        <end position="80"/>
    </location>
</feature>
<dbReference type="EMBL" id="JAANBB010000413">
    <property type="protein sequence ID" value="KAF7542795.1"/>
    <property type="molecule type" value="Genomic_DNA"/>
</dbReference>
<comment type="subcellular location">
    <subcellularLocation>
        <location evidence="1">Membrane</location>
        <topology evidence="1">Multi-pass membrane protein</topology>
    </subcellularLocation>
</comment>
<feature type="transmembrane region" description="Helical" evidence="8">
    <location>
        <begin position="458"/>
        <end position="480"/>
    </location>
</feature>
<keyword evidence="5 8" id="KW-0472">Membrane</keyword>
<evidence type="ECO:0000256" key="8">
    <source>
        <dbReference type="SAM" id="Phobius"/>
    </source>
</evidence>
<dbReference type="PANTHER" id="PTHR43791">
    <property type="entry name" value="PERMEASE-RELATED"/>
    <property type="match status" value="1"/>
</dbReference>
<keyword evidence="6" id="KW-0325">Glycoprotein</keyword>
<evidence type="ECO:0000313" key="10">
    <source>
        <dbReference type="Proteomes" id="UP000722485"/>
    </source>
</evidence>
<dbReference type="AlphaFoldDB" id="A0A9P5LBH3"/>
<evidence type="ECO:0008006" key="11">
    <source>
        <dbReference type="Google" id="ProtNLM"/>
    </source>
</evidence>
<evidence type="ECO:0000313" key="9">
    <source>
        <dbReference type="EMBL" id="KAF7542795.1"/>
    </source>
</evidence>
<keyword evidence="3 8" id="KW-0812">Transmembrane</keyword>
<feature type="transmembrane region" description="Helical" evidence="8">
    <location>
        <begin position="361"/>
        <end position="383"/>
    </location>
</feature>
<evidence type="ECO:0000256" key="7">
    <source>
        <dbReference type="ARBA" id="ARBA00037968"/>
    </source>
</evidence>
<feature type="transmembrane region" description="Helical" evidence="8">
    <location>
        <begin position="424"/>
        <end position="446"/>
    </location>
</feature>
<organism evidence="9 10">
    <name type="scientific">Cylindrodendrum hubeiense</name>
    <dbReference type="NCBI Taxonomy" id="595255"/>
    <lineage>
        <taxon>Eukaryota</taxon>
        <taxon>Fungi</taxon>
        <taxon>Dikarya</taxon>
        <taxon>Ascomycota</taxon>
        <taxon>Pezizomycotina</taxon>
        <taxon>Sordariomycetes</taxon>
        <taxon>Hypocreomycetidae</taxon>
        <taxon>Hypocreales</taxon>
        <taxon>Nectriaceae</taxon>
        <taxon>Cylindrodendrum</taxon>
    </lineage>
</organism>
<dbReference type="InterPro" id="IPR036259">
    <property type="entry name" value="MFS_trans_sf"/>
</dbReference>
<evidence type="ECO:0000256" key="3">
    <source>
        <dbReference type="ARBA" id="ARBA00022692"/>
    </source>
</evidence>
<comment type="similarity">
    <text evidence="7">Belongs to the major facilitator superfamily. Allantoate permease family.</text>
</comment>
<feature type="transmembrane region" description="Helical" evidence="8">
    <location>
        <begin position="100"/>
        <end position="121"/>
    </location>
</feature>
<comment type="caution">
    <text evidence="9">The sequence shown here is derived from an EMBL/GenBank/DDBJ whole genome shotgun (WGS) entry which is preliminary data.</text>
</comment>
<dbReference type="InterPro" id="IPR011701">
    <property type="entry name" value="MFS"/>
</dbReference>
<dbReference type="Gene3D" id="1.20.1250.20">
    <property type="entry name" value="MFS general substrate transporter like domains"/>
    <property type="match status" value="1"/>
</dbReference>
<protein>
    <recommendedName>
        <fullName evidence="11">Major facilitator superfamily (MFS) profile domain-containing protein</fullName>
    </recommendedName>
</protein>
<feature type="transmembrane region" description="Helical" evidence="8">
    <location>
        <begin position="389"/>
        <end position="412"/>
    </location>
</feature>
<evidence type="ECO:0000256" key="1">
    <source>
        <dbReference type="ARBA" id="ARBA00004141"/>
    </source>
</evidence>
<dbReference type="Pfam" id="PF07690">
    <property type="entry name" value="MFS_1"/>
    <property type="match status" value="1"/>
</dbReference>
<evidence type="ECO:0000256" key="4">
    <source>
        <dbReference type="ARBA" id="ARBA00022989"/>
    </source>
</evidence>
<keyword evidence="10" id="KW-1185">Reference proteome</keyword>
<keyword evidence="4 8" id="KW-1133">Transmembrane helix</keyword>
<keyword evidence="2" id="KW-0813">Transport</keyword>
<dbReference type="OrthoDB" id="3639251at2759"/>
<dbReference type="GO" id="GO:0022857">
    <property type="term" value="F:transmembrane transporter activity"/>
    <property type="evidence" value="ECO:0007669"/>
    <property type="project" value="InterPro"/>
</dbReference>
<feature type="transmembrane region" description="Helical" evidence="8">
    <location>
        <begin position="223"/>
        <end position="242"/>
    </location>
</feature>
<feature type="transmembrane region" description="Helical" evidence="8">
    <location>
        <begin position="293"/>
        <end position="312"/>
    </location>
</feature>
<feature type="transmembrane region" description="Helical" evidence="8">
    <location>
        <begin position="128"/>
        <end position="148"/>
    </location>
</feature>
<evidence type="ECO:0000256" key="5">
    <source>
        <dbReference type="ARBA" id="ARBA00023136"/>
    </source>
</evidence>
<feature type="transmembrane region" description="Helical" evidence="8">
    <location>
        <begin position="154"/>
        <end position="176"/>
    </location>
</feature>
<dbReference type="SUPFAM" id="SSF103473">
    <property type="entry name" value="MFS general substrate transporter"/>
    <property type="match status" value="1"/>
</dbReference>
<dbReference type="FunFam" id="1.20.1250.20:FF:000065">
    <property type="entry name" value="Putative MFS pantothenate transporter"/>
    <property type="match status" value="1"/>
</dbReference>
<evidence type="ECO:0000256" key="2">
    <source>
        <dbReference type="ARBA" id="ARBA00022448"/>
    </source>
</evidence>
<dbReference type="PANTHER" id="PTHR43791:SF15">
    <property type="entry name" value="TRANSPORTER SEO1-RELATED"/>
    <property type="match status" value="1"/>
</dbReference>
<name>A0A9P5LBH3_9HYPO</name>
<evidence type="ECO:0000256" key="6">
    <source>
        <dbReference type="ARBA" id="ARBA00023180"/>
    </source>
</evidence>
<gene>
    <name evidence="9" type="ORF">G7Z17_g11269</name>
</gene>
<reference evidence="9" key="1">
    <citation type="submission" date="2020-03" db="EMBL/GenBank/DDBJ databases">
        <title>Draft Genome Sequence of Cylindrodendrum hubeiense.</title>
        <authorList>
            <person name="Buettner E."/>
            <person name="Kellner H."/>
        </authorList>
    </citation>
    <scope>NUCLEOTIDE SEQUENCE</scope>
    <source>
        <strain evidence="9">IHI 201604</strain>
    </source>
</reference>
<feature type="transmembrane region" description="Helical" evidence="8">
    <location>
        <begin position="332"/>
        <end position="354"/>
    </location>
</feature>
<dbReference type="Proteomes" id="UP000722485">
    <property type="component" value="Unassembled WGS sequence"/>
</dbReference>